<evidence type="ECO:0000256" key="8">
    <source>
        <dbReference type="ARBA" id="ARBA00022989"/>
    </source>
</evidence>
<gene>
    <name evidence="13" type="ORF">IAB63_04520</name>
</gene>
<dbReference type="AlphaFoldDB" id="A0A9D1HFY1"/>
<dbReference type="PANTHER" id="PTHR24221">
    <property type="entry name" value="ATP-BINDING CASSETTE SUB-FAMILY B"/>
    <property type="match status" value="1"/>
</dbReference>
<dbReference type="InterPro" id="IPR039421">
    <property type="entry name" value="Type_1_exporter"/>
</dbReference>
<evidence type="ECO:0000256" key="4">
    <source>
        <dbReference type="ARBA" id="ARBA00022692"/>
    </source>
</evidence>
<dbReference type="InterPro" id="IPR003439">
    <property type="entry name" value="ABC_transporter-like_ATP-bd"/>
</dbReference>
<dbReference type="SUPFAM" id="SSF90123">
    <property type="entry name" value="ABC transporter transmembrane region"/>
    <property type="match status" value="1"/>
</dbReference>
<dbReference type="SMART" id="SM00382">
    <property type="entry name" value="AAA"/>
    <property type="match status" value="1"/>
</dbReference>
<dbReference type="Pfam" id="PF00664">
    <property type="entry name" value="ABC_membrane"/>
    <property type="match status" value="1"/>
</dbReference>
<dbReference type="Pfam" id="PF00005">
    <property type="entry name" value="ABC_tran"/>
    <property type="match status" value="1"/>
</dbReference>
<dbReference type="GO" id="GO:0140359">
    <property type="term" value="F:ABC-type transporter activity"/>
    <property type="evidence" value="ECO:0007669"/>
    <property type="project" value="InterPro"/>
</dbReference>
<dbReference type="InterPro" id="IPR011527">
    <property type="entry name" value="ABC1_TM_dom"/>
</dbReference>
<dbReference type="SUPFAM" id="SSF52540">
    <property type="entry name" value="P-loop containing nucleoside triphosphate hydrolases"/>
    <property type="match status" value="1"/>
</dbReference>
<dbReference type="GO" id="GO:0005886">
    <property type="term" value="C:plasma membrane"/>
    <property type="evidence" value="ECO:0007669"/>
    <property type="project" value="UniProtKB-SubCell"/>
</dbReference>
<evidence type="ECO:0000256" key="3">
    <source>
        <dbReference type="ARBA" id="ARBA00022475"/>
    </source>
</evidence>
<proteinExistence type="predicted"/>
<comment type="caution">
    <text evidence="13">The sequence shown here is derived from an EMBL/GenBank/DDBJ whole genome shotgun (WGS) entry which is preliminary data.</text>
</comment>
<feature type="transmembrane region" description="Helical" evidence="10">
    <location>
        <begin position="163"/>
        <end position="183"/>
    </location>
</feature>
<evidence type="ECO:0000313" key="14">
    <source>
        <dbReference type="Proteomes" id="UP000824164"/>
    </source>
</evidence>
<feature type="transmembrane region" description="Helical" evidence="10">
    <location>
        <begin position="20"/>
        <end position="53"/>
    </location>
</feature>
<reference evidence="13" key="1">
    <citation type="submission" date="2020-10" db="EMBL/GenBank/DDBJ databases">
        <authorList>
            <person name="Gilroy R."/>
        </authorList>
    </citation>
    <scope>NUCLEOTIDE SEQUENCE</scope>
    <source>
        <strain evidence="13">CHK187-14744</strain>
    </source>
</reference>
<dbReference type="GO" id="GO:0016887">
    <property type="term" value="F:ATP hydrolysis activity"/>
    <property type="evidence" value="ECO:0007669"/>
    <property type="project" value="InterPro"/>
</dbReference>
<dbReference type="GO" id="GO:0005524">
    <property type="term" value="F:ATP binding"/>
    <property type="evidence" value="ECO:0007669"/>
    <property type="project" value="UniProtKB-KW"/>
</dbReference>
<dbReference type="Gene3D" id="1.20.1560.10">
    <property type="entry name" value="ABC transporter type 1, transmembrane domain"/>
    <property type="match status" value="1"/>
</dbReference>
<dbReference type="Proteomes" id="UP000824164">
    <property type="component" value="Unassembled WGS sequence"/>
</dbReference>
<evidence type="ECO:0000313" key="13">
    <source>
        <dbReference type="EMBL" id="HIU02498.1"/>
    </source>
</evidence>
<reference evidence="13" key="2">
    <citation type="journal article" date="2021" name="PeerJ">
        <title>Extensive microbial diversity within the chicken gut microbiome revealed by metagenomics and culture.</title>
        <authorList>
            <person name="Gilroy R."/>
            <person name="Ravi A."/>
            <person name="Getino M."/>
            <person name="Pursley I."/>
            <person name="Horton D.L."/>
            <person name="Alikhan N.F."/>
            <person name="Baker D."/>
            <person name="Gharbi K."/>
            <person name="Hall N."/>
            <person name="Watson M."/>
            <person name="Adriaenssens E.M."/>
            <person name="Foster-Nyarko E."/>
            <person name="Jarju S."/>
            <person name="Secka A."/>
            <person name="Antonio M."/>
            <person name="Oren A."/>
            <person name="Chaudhuri R.R."/>
            <person name="La Ragione R."/>
            <person name="Hildebrand F."/>
            <person name="Pallen M.J."/>
        </authorList>
    </citation>
    <scope>NUCLEOTIDE SEQUENCE</scope>
    <source>
        <strain evidence="13">CHK187-14744</strain>
    </source>
</reference>
<evidence type="ECO:0000256" key="2">
    <source>
        <dbReference type="ARBA" id="ARBA00022448"/>
    </source>
</evidence>
<keyword evidence="6" id="KW-0378">Hydrolase</keyword>
<dbReference type="FunFam" id="3.40.50.300:FF:000299">
    <property type="entry name" value="ABC transporter ATP-binding protein/permease"/>
    <property type="match status" value="1"/>
</dbReference>
<keyword evidence="9 10" id="KW-0472">Membrane</keyword>
<keyword evidence="6" id="KW-0645">Protease</keyword>
<keyword evidence="4 10" id="KW-0812">Transmembrane</keyword>
<evidence type="ECO:0000259" key="11">
    <source>
        <dbReference type="PROSITE" id="PS50893"/>
    </source>
</evidence>
<dbReference type="InterPro" id="IPR017871">
    <property type="entry name" value="ABC_transporter-like_CS"/>
</dbReference>
<sequence>MKKRTGLNICANLIGLVRPLTGFMLGAIAMGIAGHLCATFITIFGGYALLGLLGIPTPLPIQGLFIGVGIFALVRGILRYGEQACNHYIAFKLLALIRDKVFQALRRLCPAKLEGRDKGDLISVITSDIELLEVFYAHTISPTVIAVLMSLVMVIFIGHYHPILGFLAAAAYIVIGGVVPVFTSKASKDYGLRFRNGSGELSAFVLDSLRGLAETIQYGNGEERLEQMNCQTDGLAEDEEKLKRVSGRNSGLTQAILLLWDGAMLFTAAYLYRKGMVGFDGVVIPTVALMSSFGPVVALASLGSTLQNTFAAGNRVLDILEEVPEVEEICGKENCTFSGADAQHIFFAYGEEQILSDISLDIPQHSVIGIVGRSGSGKSTLLKLFMRFWEVQEGCVRISGRGVSDINTSNLRNMESFVTQQTHLFHDSIEKNIRIAKLDASREEIEEACKKAAIHDFIMKLPKGYDTSVGELGSTLSGGERQRIGLARAFLHDAPFILLDEPTSNLDSLNEAVVLRSLGEEREGKTVVLVSHRQSTMRIADRIYSVEQGRMS</sequence>
<evidence type="ECO:0000256" key="9">
    <source>
        <dbReference type="ARBA" id="ARBA00023136"/>
    </source>
</evidence>
<feature type="transmembrane region" description="Helical" evidence="10">
    <location>
        <begin position="251"/>
        <end position="272"/>
    </location>
</feature>
<accession>A0A9D1HFY1</accession>
<keyword evidence="7 13" id="KW-0067">ATP-binding</keyword>
<keyword evidence="2" id="KW-0813">Transport</keyword>
<feature type="domain" description="ABC transporter" evidence="11">
    <location>
        <begin position="340"/>
        <end position="552"/>
    </location>
</feature>
<evidence type="ECO:0000256" key="6">
    <source>
        <dbReference type="ARBA" id="ARBA00022807"/>
    </source>
</evidence>
<dbReference type="PANTHER" id="PTHR24221:SF653">
    <property type="entry name" value="TRANSPORT ATP-BINDING PROTEIN CYDC"/>
    <property type="match status" value="1"/>
</dbReference>
<evidence type="ECO:0000256" key="1">
    <source>
        <dbReference type="ARBA" id="ARBA00004651"/>
    </source>
</evidence>
<dbReference type="InterPro" id="IPR036640">
    <property type="entry name" value="ABC1_TM_sf"/>
</dbReference>
<feature type="transmembrane region" description="Helical" evidence="10">
    <location>
        <begin position="135"/>
        <end position="157"/>
    </location>
</feature>
<evidence type="ECO:0000256" key="5">
    <source>
        <dbReference type="ARBA" id="ARBA00022741"/>
    </source>
</evidence>
<dbReference type="EMBL" id="DVLT01000032">
    <property type="protein sequence ID" value="HIU02498.1"/>
    <property type="molecule type" value="Genomic_DNA"/>
</dbReference>
<feature type="transmembrane region" description="Helical" evidence="10">
    <location>
        <begin position="59"/>
        <end position="78"/>
    </location>
</feature>
<keyword evidence="6" id="KW-0788">Thiol protease</keyword>
<keyword evidence="8 10" id="KW-1133">Transmembrane helix</keyword>
<dbReference type="GO" id="GO:0034040">
    <property type="term" value="F:ATPase-coupled lipid transmembrane transporter activity"/>
    <property type="evidence" value="ECO:0007669"/>
    <property type="project" value="TreeGrafter"/>
</dbReference>
<dbReference type="InterPro" id="IPR027417">
    <property type="entry name" value="P-loop_NTPase"/>
</dbReference>
<evidence type="ECO:0000256" key="10">
    <source>
        <dbReference type="SAM" id="Phobius"/>
    </source>
</evidence>
<dbReference type="PROSITE" id="PS50893">
    <property type="entry name" value="ABC_TRANSPORTER_2"/>
    <property type="match status" value="1"/>
</dbReference>
<keyword evidence="5" id="KW-0547">Nucleotide-binding</keyword>
<keyword evidence="3" id="KW-1003">Cell membrane</keyword>
<dbReference type="Gene3D" id="3.40.50.300">
    <property type="entry name" value="P-loop containing nucleotide triphosphate hydrolases"/>
    <property type="match status" value="1"/>
</dbReference>
<dbReference type="PROSITE" id="PS50929">
    <property type="entry name" value="ABC_TM1F"/>
    <property type="match status" value="1"/>
</dbReference>
<protein>
    <submittedName>
        <fullName evidence="13">ABC transporter ATP-binding protein</fullName>
    </submittedName>
</protein>
<dbReference type="GO" id="GO:0008234">
    <property type="term" value="F:cysteine-type peptidase activity"/>
    <property type="evidence" value="ECO:0007669"/>
    <property type="project" value="UniProtKB-KW"/>
</dbReference>
<dbReference type="PROSITE" id="PS00211">
    <property type="entry name" value="ABC_TRANSPORTER_1"/>
    <property type="match status" value="1"/>
</dbReference>
<feature type="transmembrane region" description="Helical" evidence="10">
    <location>
        <begin position="284"/>
        <end position="306"/>
    </location>
</feature>
<evidence type="ECO:0000259" key="12">
    <source>
        <dbReference type="PROSITE" id="PS50929"/>
    </source>
</evidence>
<name>A0A9D1HFY1_9FIRM</name>
<comment type="subcellular location">
    <subcellularLocation>
        <location evidence="1">Cell membrane</location>
        <topology evidence="1">Multi-pass membrane protein</topology>
    </subcellularLocation>
</comment>
<dbReference type="InterPro" id="IPR003593">
    <property type="entry name" value="AAA+_ATPase"/>
</dbReference>
<organism evidence="13 14">
    <name type="scientific">Candidatus Onthocola gallistercoris</name>
    <dbReference type="NCBI Taxonomy" id="2840876"/>
    <lineage>
        <taxon>Bacteria</taxon>
        <taxon>Bacillati</taxon>
        <taxon>Bacillota</taxon>
        <taxon>Bacilli</taxon>
        <taxon>Candidatus Onthocola</taxon>
    </lineage>
</organism>
<feature type="domain" description="ABC transmembrane type-1" evidence="12">
    <location>
        <begin position="25"/>
        <end position="308"/>
    </location>
</feature>
<evidence type="ECO:0000256" key="7">
    <source>
        <dbReference type="ARBA" id="ARBA00022840"/>
    </source>
</evidence>